<dbReference type="AlphaFoldDB" id="A0A699ZNR2"/>
<organism evidence="1 2">
    <name type="scientific">Haematococcus lacustris</name>
    <name type="common">Green alga</name>
    <name type="synonym">Haematococcus pluvialis</name>
    <dbReference type="NCBI Taxonomy" id="44745"/>
    <lineage>
        <taxon>Eukaryota</taxon>
        <taxon>Viridiplantae</taxon>
        <taxon>Chlorophyta</taxon>
        <taxon>core chlorophytes</taxon>
        <taxon>Chlorophyceae</taxon>
        <taxon>CS clade</taxon>
        <taxon>Chlamydomonadales</taxon>
        <taxon>Haematococcaceae</taxon>
        <taxon>Haematococcus</taxon>
    </lineage>
</organism>
<dbReference type="Proteomes" id="UP000485058">
    <property type="component" value="Unassembled WGS sequence"/>
</dbReference>
<protein>
    <submittedName>
        <fullName evidence="1">Uncharacterized protein</fullName>
    </submittedName>
</protein>
<name>A0A699ZNR2_HAELA</name>
<sequence>MPDDPDFAAASTFVMTNPLTPRYPEGSRIVTGKNRPCLPPMLLLAMQDERYTAYFDLTTSQ</sequence>
<evidence type="ECO:0000313" key="1">
    <source>
        <dbReference type="EMBL" id="GFH24457.1"/>
    </source>
</evidence>
<evidence type="ECO:0000313" key="2">
    <source>
        <dbReference type="Proteomes" id="UP000485058"/>
    </source>
</evidence>
<dbReference type="EMBL" id="BLLF01002541">
    <property type="protein sequence ID" value="GFH24457.1"/>
    <property type="molecule type" value="Genomic_DNA"/>
</dbReference>
<comment type="caution">
    <text evidence="1">The sequence shown here is derived from an EMBL/GenBank/DDBJ whole genome shotgun (WGS) entry which is preliminary data.</text>
</comment>
<gene>
    <name evidence="1" type="ORF">HaLaN_22259</name>
</gene>
<proteinExistence type="predicted"/>
<keyword evidence="2" id="KW-1185">Reference proteome</keyword>
<accession>A0A699ZNR2</accession>
<reference evidence="1 2" key="1">
    <citation type="submission" date="2020-02" db="EMBL/GenBank/DDBJ databases">
        <title>Draft genome sequence of Haematococcus lacustris strain NIES-144.</title>
        <authorList>
            <person name="Morimoto D."/>
            <person name="Nakagawa S."/>
            <person name="Yoshida T."/>
            <person name="Sawayama S."/>
        </authorList>
    </citation>
    <scope>NUCLEOTIDE SEQUENCE [LARGE SCALE GENOMIC DNA]</scope>
    <source>
        <strain evidence="1 2">NIES-144</strain>
    </source>
</reference>